<evidence type="ECO:0000313" key="3">
    <source>
        <dbReference type="EMBL" id="MBZ0156339.1"/>
    </source>
</evidence>
<keyword evidence="3" id="KW-0282">Flagellum</keyword>
<dbReference type="InterPro" id="IPR052563">
    <property type="entry name" value="FliK"/>
</dbReference>
<organism evidence="3 4">
    <name type="scientific">Candidatus Nitrobium versatile</name>
    <dbReference type="NCBI Taxonomy" id="2884831"/>
    <lineage>
        <taxon>Bacteria</taxon>
        <taxon>Pseudomonadati</taxon>
        <taxon>Nitrospirota</taxon>
        <taxon>Nitrospiria</taxon>
        <taxon>Nitrospirales</taxon>
        <taxon>Nitrospiraceae</taxon>
        <taxon>Candidatus Nitrobium</taxon>
    </lineage>
</organism>
<reference evidence="3" key="1">
    <citation type="journal article" date="2021" name="bioRxiv">
        <title>Unraveling nitrogen, sulfur and carbon metabolic pathways and microbial community transcriptional responses to substrate deprivation and toxicity stresses in a bioreactor mimicking anoxic brackish coastal sediment conditions.</title>
        <authorList>
            <person name="Martins P.D."/>
            <person name="Echeveste M.J."/>
            <person name="Arshad A."/>
            <person name="Kurth J."/>
            <person name="Ouboter H."/>
            <person name="Jetten M.S.M."/>
            <person name="Welte C.U."/>
        </authorList>
    </citation>
    <scope>NUCLEOTIDE SEQUENCE</scope>
    <source>
        <strain evidence="3">MAG_39</strain>
    </source>
</reference>
<comment type="caution">
    <text evidence="3">The sequence shown here is derived from an EMBL/GenBank/DDBJ whole genome shotgun (WGS) entry which is preliminary data.</text>
</comment>
<dbReference type="AlphaFoldDB" id="A0A953JCR0"/>
<sequence length="431" mass="43895">MAAGMIQMNMANTMQSAAGTAGAPGAATTALIAAPGSPLPFGETLAAPGGAFVALLQAMLTGEKGALSSLADGFTLKEEGEIMAPGLLTEEMPGNGEVFLDGEMAAMVQQLMVQMHGGGMPPPVAQAAGIPGAGEGSERYGIQFEGESSSAAAVALQAGESAAKEAALPVALPLTNSGAEKVQGATAVSVNEPGLQNEAVAPPAGPEEAGAFRLEAGAAPEITPGPSGTPGENAAPRDADPLASSGEDALVQGKDGDGRTLLSAEVGPEEDSAPGNRDAASPATASLPASTSAEYGTKGVSVVKEALPLHRVNELGEAAAKAAESGAKNLIVKLDPPDLGSIQIKLRMENGVLTADIRVESPATRDMFSLAVPQIRASLEDSGIKVGGMWVDHQEDFYSDGRERQGNADQQRNQQQKQTREERPRFFEYFA</sequence>
<dbReference type="Gene3D" id="3.30.750.140">
    <property type="match status" value="1"/>
</dbReference>
<evidence type="ECO:0000259" key="2">
    <source>
        <dbReference type="Pfam" id="PF02120"/>
    </source>
</evidence>
<dbReference type="CDD" id="cd17470">
    <property type="entry name" value="T3SS_Flik_C"/>
    <property type="match status" value="1"/>
</dbReference>
<feature type="region of interest" description="Disordered" evidence="1">
    <location>
        <begin position="219"/>
        <end position="294"/>
    </location>
</feature>
<keyword evidence="3" id="KW-0966">Cell projection</keyword>
<accession>A0A953JCR0</accession>
<dbReference type="InterPro" id="IPR038610">
    <property type="entry name" value="FliK-like_C_sf"/>
</dbReference>
<evidence type="ECO:0000313" key="4">
    <source>
        <dbReference type="Proteomes" id="UP000705867"/>
    </source>
</evidence>
<protein>
    <submittedName>
        <fullName evidence="3">Flagellar hook-length control protein FliK</fullName>
    </submittedName>
</protein>
<evidence type="ECO:0000256" key="1">
    <source>
        <dbReference type="SAM" id="MobiDB-lite"/>
    </source>
</evidence>
<dbReference type="PANTHER" id="PTHR37533">
    <property type="entry name" value="FLAGELLAR HOOK-LENGTH CONTROL PROTEIN"/>
    <property type="match status" value="1"/>
</dbReference>
<reference evidence="3" key="2">
    <citation type="submission" date="2021-08" db="EMBL/GenBank/DDBJ databases">
        <authorList>
            <person name="Dalcin Martins P."/>
        </authorList>
    </citation>
    <scope>NUCLEOTIDE SEQUENCE</scope>
    <source>
        <strain evidence="3">MAG_39</strain>
    </source>
</reference>
<proteinExistence type="predicted"/>
<dbReference type="EMBL" id="JAIOIV010000073">
    <property type="protein sequence ID" value="MBZ0156339.1"/>
    <property type="molecule type" value="Genomic_DNA"/>
</dbReference>
<dbReference type="Proteomes" id="UP000705867">
    <property type="component" value="Unassembled WGS sequence"/>
</dbReference>
<keyword evidence="3" id="KW-0969">Cilium</keyword>
<dbReference type="PANTHER" id="PTHR37533:SF2">
    <property type="entry name" value="FLAGELLAR HOOK-LENGTH CONTROL PROTEIN"/>
    <property type="match status" value="1"/>
</dbReference>
<feature type="domain" description="Flagellar hook-length control protein-like C-terminal" evidence="2">
    <location>
        <begin position="317"/>
        <end position="396"/>
    </location>
</feature>
<gene>
    <name evidence="3" type="ORF">K8I29_09050</name>
</gene>
<name>A0A953JCR0_9BACT</name>
<feature type="compositionally biased region" description="Low complexity" evidence="1">
    <location>
        <begin position="407"/>
        <end position="417"/>
    </location>
</feature>
<feature type="compositionally biased region" description="Basic and acidic residues" evidence="1">
    <location>
        <begin position="418"/>
        <end position="431"/>
    </location>
</feature>
<feature type="compositionally biased region" description="Low complexity" evidence="1">
    <location>
        <begin position="279"/>
        <end position="293"/>
    </location>
</feature>
<feature type="region of interest" description="Disordered" evidence="1">
    <location>
        <begin position="398"/>
        <end position="431"/>
    </location>
</feature>
<dbReference type="InterPro" id="IPR021136">
    <property type="entry name" value="Flagellar_hook_control-like_C"/>
</dbReference>
<dbReference type="Pfam" id="PF02120">
    <property type="entry name" value="Flg_hook"/>
    <property type="match status" value="1"/>
</dbReference>